<dbReference type="Pfam" id="PF00512">
    <property type="entry name" value="HisKA"/>
    <property type="match status" value="1"/>
</dbReference>
<keyword evidence="1" id="KW-0175">Coiled coil</keyword>
<dbReference type="CDD" id="cd00082">
    <property type="entry name" value="HisKA"/>
    <property type="match status" value="1"/>
</dbReference>
<feature type="domain" description="Signal transduction histidine kinase dimerisation/phosphoacceptor" evidence="2">
    <location>
        <begin position="72"/>
        <end position="99"/>
    </location>
</feature>
<accession>J9GMD8</accession>
<dbReference type="GO" id="GO:0000155">
    <property type="term" value="F:phosphorelay sensor kinase activity"/>
    <property type="evidence" value="ECO:0007669"/>
    <property type="project" value="InterPro"/>
</dbReference>
<comment type="caution">
    <text evidence="3">The sequence shown here is derived from an EMBL/GenBank/DDBJ whole genome shotgun (WGS) entry which is preliminary data.</text>
</comment>
<feature type="coiled-coil region" evidence="1">
    <location>
        <begin position="43"/>
        <end position="74"/>
    </location>
</feature>
<proteinExistence type="predicted"/>
<name>J9GMD8_9ZZZZ</name>
<reference evidence="3" key="1">
    <citation type="journal article" date="2012" name="PLoS ONE">
        <title>Gene sets for utilization of primary and secondary nutrition supplies in the distal gut of endangered iberian lynx.</title>
        <authorList>
            <person name="Alcaide M."/>
            <person name="Messina E."/>
            <person name="Richter M."/>
            <person name="Bargiela R."/>
            <person name="Peplies J."/>
            <person name="Huws S.A."/>
            <person name="Newbold C.J."/>
            <person name="Golyshin P.N."/>
            <person name="Simon M.A."/>
            <person name="Lopez G."/>
            <person name="Yakimov M.M."/>
            <person name="Ferrer M."/>
        </authorList>
    </citation>
    <scope>NUCLEOTIDE SEQUENCE</scope>
</reference>
<evidence type="ECO:0000256" key="1">
    <source>
        <dbReference type="SAM" id="Coils"/>
    </source>
</evidence>
<dbReference type="InterPro" id="IPR036097">
    <property type="entry name" value="HisK_dim/P_sf"/>
</dbReference>
<evidence type="ECO:0000259" key="2">
    <source>
        <dbReference type="Pfam" id="PF00512"/>
    </source>
</evidence>
<dbReference type="AlphaFoldDB" id="J9GMD8"/>
<dbReference type="InterPro" id="IPR003661">
    <property type="entry name" value="HisK_dim/P_dom"/>
</dbReference>
<dbReference type="EMBL" id="AMCI01002174">
    <property type="protein sequence ID" value="EJX03413.1"/>
    <property type="molecule type" value="Genomic_DNA"/>
</dbReference>
<sequence>MRAQCSFLQKKRYQEIQELSQQMDEILHRGAGFELQHFREGDLEILRDEMQKMIRRLDEQTELLEKDKMKLADALADISHQIRTPLTTLNLLVERLKSPSLEIGDKDSCLEKPSRC</sequence>
<evidence type="ECO:0000313" key="3">
    <source>
        <dbReference type="EMBL" id="EJX03413.1"/>
    </source>
</evidence>
<dbReference type="SUPFAM" id="SSF47384">
    <property type="entry name" value="Homodimeric domain of signal transducing histidine kinase"/>
    <property type="match status" value="1"/>
</dbReference>
<dbReference type="Gene3D" id="1.10.287.130">
    <property type="match status" value="1"/>
</dbReference>
<gene>
    <name evidence="3" type="ORF">EVA_08480</name>
</gene>
<protein>
    <submittedName>
        <fullName evidence="3">Sensor protein</fullName>
    </submittedName>
</protein>
<organism evidence="3">
    <name type="scientific">gut metagenome</name>
    <dbReference type="NCBI Taxonomy" id="749906"/>
    <lineage>
        <taxon>unclassified sequences</taxon>
        <taxon>metagenomes</taxon>
        <taxon>organismal metagenomes</taxon>
    </lineage>
</organism>